<dbReference type="Pfam" id="PF03016">
    <property type="entry name" value="Exostosin_GT47"/>
    <property type="match status" value="2"/>
</dbReference>
<accession>A0AAD7U7K0</accession>
<evidence type="ECO:0000259" key="4">
    <source>
        <dbReference type="Pfam" id="PF03016"/>
    </source>
</evidence>
<evidence type="ECO:0000313" key="5">
    <source>
        <dbReference type="EMBL" id="KAJ8599732.1"/>
    </source>
</evidence>
<organism evidence="5 6">
    <name type="scientific">Chrysophaeum taylorii</name>
    <dbReference type="NCBI Taxonomy" id="2483200"/>
    <lineage>
        <taxon>Eukaryota</taxon>
        <taxon>Sar</taxon>
        <taxon>Stramenopiles</taxon>
        <taxon>Ochrophyta</taxon>
        <taxon>Pelagophyceae</taxon>
        <taxon>Pelagomonadales</taxon>
        <taxon>Pelagomonadaceae</taxon>
        <taxon>Chrysophaeum</taxon>
    </lineage>
</organism>
<keyword evidence="3" id="KW-0732">Signal</keyword>
<dbReference type="AlphaFoldDB" id="A0AAD7U7K0"/>
<feature type="compositionally biased region" description="Basic and acidic residues" evidence="2">
    <location>
        <begin position="885"/>
        <end position="894"/>
    </location>
</feature>
<gene>
    <name evidence="5" type="ORF">CTAYLR_003401</name>
</gene>
<comment type="caution">
    <text evidence="5">The sequence shown here is derived from an EMBL/GenBank/DDBJ whole genome shotgun (WGS) entry which is preliminary data.</text>
</comment>
<dbReference type="PANTHER" id="PTHR11062">
    <property type="entry name" value="EXOSTOSIN HEPARAN SULFATE GLYCOSYLTRANSFERASE -RELATED"/>
    <property type="match status" value="1"/>
</dbReference>
<dbReference type="InterPro" id="IPR040911">
    <property type="entry name" value="Exostosin_GT47"/>
</dbReference>
<dbReference type="PANTHER" id="PTHR11062:SF73">
    <property type="entry name" value="EXOSTOSIN-LIKE 3"/>
    <property type="match status" value="1"/>
</dbReference>
<feature type="region of interest" description="Disordered" evidence="2">
    <location>
        <begin position="864"/>
        <end position="900"/>
    </location>
</feature>
<name>A0AAD7U7K0_9STRA</name>
<keyword evidence="6" id="KW-1185">Reference proteome</keyword>
<evidence type="ECO:0000313" key="6">
    <source>
        <dbReference type="Proteomes" id="UP001230188"/>
    </source>
</evidence>
<evidence type="ECO:0000256" key="2">
    <source>
        <dbReference type="SAM" id="MobiDB-lite"/>
    </source>
</evidence>
<sequence>MRIAAALIKAVSSWQVVIAAWDKPDCWFEPSCFALKSGEFGPQRRGGKRPPFNSLSGLIGDTFYGYPMFYVRNHLEGRAKWDARGINLTVYEKFVTLPPRSAASPYLLVFKPTFCGWAKLCPPLVEDLIANRTDIIWVGHDLGGMKLHHPGLVLPGVTIPGELATTIFHAWRFRGKPRYPHKYFLTFRGKCPSKHHAHAWYMNYSVRGELNRLFNIVNKQNYGFEPRPDLPRGVNYTCSSRQKGRFSADEIRHFYYDGLDSDFALVPRGDERWTFRFLEAVGAGAIPVIVADGLTLPYENLVDWENIVVRVPEKWVLNMTHWSQFLQLLPRGNDRRVRYEALRRVNAQYFADGDTIVRSFDLSVTRYITTGQRFRWKNRAVDPNYDYYDRYPLSLAPAPRRHRRYYQKPANKMVLVRCCPWWWLASLWRFVAAAWVFSDWLVPHWWKPNCWEAECFALRKGEFGPQVVGPRRPPFNRADTIIGDTVWGYPAFYVRNHLEGRDKWDVRGLNLSVYEKFATLPARSPLSPYLLFFKPTFCGWERLCPPLVEHLIQNRTDIVWIGHDLGGMKLHHPGYTLPGITIPGELGSTVYHAWRYEGTPRYPHKHYLTFQGKCSSKHHAVQWYMNYSVRGQLNRLFNKVNKQNFGFEPRDGLPPSVTYACTRRQKGRFSAKEIQRKYDDILDTDYALVPRGDERWSFRFLQAVGAGAVPVVVADGLTLPLEHLIDWENIVVRIPEKKVLKMRDFRDFLPLLPGRAELKLRYAAIKMVHARYFADPETTVWAFDLALTRYIEMGLRFKWHNKALDPPEIEEPDLELDDDDDDDDEHLLALASNATFLNNNSNNTARLTSTGNMTFNATTTAMHSRLMHPPPTPGVVPPRAIASSTRDDQQHLQKFENNSG</sequence>
<feature type="domain" description="Exostosin GT47" evidence="4">
    <location>
        <begin position="664"/>
        <end position="741"/>
    </location>
</feature>
<protein>
    <recommendedName>
        <fullName evidence="4">Exostosin GT47 domain-containing protein</fullName>
    </recommendedName>
</protein>
<proteinExistence type="inferred from homology"/>
<comment type="similarity">
    <text evidence="1">Belongs to the glycosyltransferase 47 family.</text>
</comment>
<dbReference type="GO" id="GO:0016757">
    <property type="term" value="F:glycosyltransferase activity"/>
    <property type="evidence" value="ECO:0007669"/>
    <property type="project" value="InterPro"/>
</dbReference>
<dbReference type="InterPro" id="IPR004263">
    <property type="entry name" value="Exostosin"/>
</dbReference>
<evidence type="ECO:0000256" key="1">
    <source>
        <dbReference type="ARBA" id="ARBA00010271"/>
    </source>
</evidence>
<feature type="chain" id="PRO_5042180211" description="Exostosin GT47 domain-containing protein" evidence="3">
    <location>
        <begin position="20"/>
        <end position="900"/>
    </location>
</feature>
<reference evidence="5" key="1">
    <citation type="submission" date="2023-01" db="EMBL/GenBank/DDBJ databases">
        <title>Metagenome sequencing of chrysophaentin producing Chrysophaeum taylorii.</title>
        <authorList>
            <person name="Davison J."/>
            <person name="Bewley C."/>
        </authorList>
    </citation>
    <scope>NUCLEOTIDE SEQUENCE</scope>
    <source>
        <strain evidence="5">NIES-1699</strain>
    </source>
</reference>
<feature type="domain" description="Exostosin GT47" evidence="4">
    <location>
        <begin position="238"/>
        <end position="318"/>
    </location>
</feature>
<dbReference type="EMBL" id="JAQMWT010000546">
    <property type="protein sequence ID" value="KAJ8599732.1"/>
    <property type="molecule type" value="Genomic_DNA"/>
</dbReference>
<dbReference type="Proteomes" id="UP001230188">
    <property type="component" value="Unassembled WGS sequence"/>
</dbReference>
<evidence type="ECO:0000256" key="3">
    <source>
        <dbReference type="SAM" id="SignalP"/>
    </source>
</evidence>
<feature type="signal peptide" evidence="3">
    <location>
        <begin position="1"/>
        <end position="19"/>
    </location>
</feature>